<reference evidence="2" key="1">
    <citation type="submission" date="2017-06" db="EMBL/GenBank/DDBJ databases">
        <authorList>
            <person name="Varghese N."/>
            <person name="Submissions S."/>
        </authorList>
    </citation>
    <scope>NUCLEOTIDE SEQUENCE [LARGE SCALE GENOMIC DNA]</scope>
    <source>
        <strain evidence="2">DSM 44485</strain>
    </source>
</reference>
<dbReference type="EMBL" id="FZNP01000003">
    <property type="protein sequence ID" value="SNR47468.1"/>
    <property type="molecule type" value="Genomic_DNA"/>
</dbReference>
<gene>
    <name evidence="1" type="ORF">SAMN06265355_10342</name>
</gene>
<name>A0A238WM24_9ACTN</name>
<dbReference type="RefSeq" id="WP_089311149.1">
    <property type="nucleotide sequence ID" value="NZ_FZNP01000003.1"/>
</dbReference>
<accession>A0A238WM24</accession>
<dbReference type="AlphaFoldDB" id="A0A238WM24"/>
<keyword evidence="2" id="KW-1185">Reference proteome</keyword>
<evidence type="ECO:0000313" key="2">
    <source>
        <dbReference type="Proteomes" id="UP000198420"/>
    </source>
</evidence>
<dbReference type="Proteomes" id="UP000198420">
    <property type="component" value="Unassembled WGS sequence"/>
</dbReference>
<protein>
    <submittedName>
        <fullName evidence="1">Uncharacterized protein</fullName>
    </submittedName>
</protein>
<sequence>MITVPRHATTYSLFVPDEGAARAGARTLTGRGHALVRVAPDTATGSGWRIDSLDEGPYPDGDEQWWAAAEYRAVAVLAEELGGRFSCSMALPETARRLFPAGEGLCAPSVGDVRRARLDVLSREPARTPPPAIVHGLRRREPSGGPTGEPIVLDGLDDVDWASLTGAYGPAGEVPDILRGLAANDEGWDEAVHEYFSTVVHQDTCYDCTAETIRFLVRLVRAPRLTPAYRLELLIHLAYIATIDPVPATGEAGSHEAAACRAVIDHLPDLLALWPDLPAPARAWLIVLAAVSPGAEPRPEFAEFRRRLDGPSPALDLALALMSGEGDGDAVRDLTLAAASWDEEVSALLEEPFTPRTRGLKALFHLALAELAPAD</sequence>
<evidence type="ECO:0000313" key="1">
    <source>
        <dbReference type="EMBL" id="SNR47468.1"/>
    </source>
</evidence>
<dbReference type="OrthoDB" id="292843at2"/>
<proteinExistence type="predicted"/>
<organism evidence="1 2">
    <name type="scientific">Actinomadura mexicana</name>
    <dbReference type="NCBI Taxonomy" id="134959"/>
    <lineage>
        <taxon>Bacteria</taxon>
        <taxon>Bacillati</taxon>
        <taxon>Actinomycetota</taxon>
        <taxon>Actinomycetes</taxon>
        <taxon>Streptosporangiales</taxon>
        <taxon>Thermomonosporaceae</taxon>
        <taxon>Actinomadura</taxon>
    </lineage>
</organism>